<dbReference type="PANTHER" id="PTHR12844:SF42">
    <property type="entry name" value="CONNECTOR ENHANCER OF KSR PROTEIN CNK"/>
    <property type="match status" value="1"/>
</dbReference>
<accession>A0AAV6VP25</accession>
<evidence type="ECO:0000259" key="5">
    <source>
        <dbReference type="PROSITE" id="PS50106"/>
    </source>
</evidence>
<dbReference type="InterPro" id="IPR017874">
    <property type="entry name" value="CRIC_domain"/>
</dbReference>
<dbReference type="PROSITE" id="PS50105">
    <property type="entry name" value="SAM_DOMAIN"/>
    <property type="match status" value="1"/>
</dbReference>
<gene>
    <name evidence="7" type="ORF">JTE90_021492</name>
</gene>
<dbReference type="Pfam" id="PF10534">
    <property type="entry name" value="CRIC_ras_sig"/>
    <property type="match status" value="1"/>
</dbReference>
<dbReference type="InterPro" id="IPR001849">
    <property type="entry name" value="PH_domain"/>
</dbReference>
<keyword evidence="8" id="KW-1185">Reference proteome</keyword>
<protein>
    <recommendedName>
        <fullName evidence="9">Connector enhancer of kinase suppressor of ras 2</fullName>
    </recommendedName>
</protein>
<dbReference type="Pfam" id="PF00169">
    <property type="entry name" value="PH"/>
    <property type="match status" value="1"/>
</dbReference>
<feature type="region of interest" description="Disordered" evidence="2">
    <location>
        <begin position="828"/>
        <end position="860"/>
    </location>
</feature>
<dbReference type="SMART" id="SM00233">
    <property type="entry name" value="PH"/>
    <property type="match status" value="1"/>
</dbReference>
<feature type="region of interest" description="Disordered" evidence="2">
    <location>
        <begin position="1584"/>
        <end position="1604"/>
    </location>
</feature>
<dbReference type="InterPro" id="IPR001660">
    <property type="entry name" value="SAM"/>
</dbReference>
<evidence type="ECO:0000259" key="6">
    <source>
        <dbReference type="PROSITE" id="PS51290"/>
    </source>
</evidence>
<feature type="compositionally biased region" description="Low complexity" evidence="2">
    <location>
        <begin position="1539"/>
        <end position="1557"/>
    </location>
</feature>
<dbReference type="PROSITE" id="PS50106">
    <property type="entry name" value="PDZ"/>
    <property type="match status" value="1"/>
</dbReference>
<dbReference type="FunFam" id="2.30.42.10:FF:000060">
    <property type="entry name" value="Connector enhancer of kinase suppressor of Ras 2"/>
    <property type="match status" value="1"/>
</dbReference>
<evidence type="ECO:0008006" key="9">
    <source>
        <dbReference type="Google" id="ProtNLM"/>
    </source>
</evidence>
<dbReference type="PANTHER" id="PTHR12844">
    <property type="entry name" value="CONNECTOR ENCHANCER OF KINASE SUPPRESSOR OF RAS"/>
    <property type="match status" value="1"/>
</dbReference>
<evidence type="ECO:0000256" key="1">
    <source>
        <dbReference type="ARBA" id="ARBA00009498"/>
    </source>
</evidence>
<dbReference type="Pfam" id="PF00536">
    <property type="entry name" value="SAM_1"/>
    <property type="match status" value="1"/>
</dbReference>
<dbReference type="Gene3D" id="2.30.29.30">
    <property type="entry name" value="Pleckstrin-homology domain (PH domain)/Phosphotyrosine-binding domain (PTB)"/>
    <property type="match status" value="1"/>
</dbReference>
<organism evidence="7 8">
    <name type="scientific">Oedothorax gibbosus</name>
    <dbReference type="NCBI Taxonomy" id="931172"/>
    <lineage>
        <taxon>Eukaryota</taxon>
        <taxon>Metazoa</taxon>
        <taxon>Ecdysozoa</taxon>
        <taxon>Arthropoda</taxon>
        <taxon>Chelicerata</taxon>
        <taxon>Arachnida</taxon>
        <taxon>Araneae</taxon>
        <taxon>Araneomorphae</taxon>
        <taxon>Entelegynae</taxon>
        <taxon>Araneoidea</taxon>
        <taxon>Linyphiidae</taxon>
        <taxon>Erigoninae</taxon>
        <taxon>Oedothorax</taxon>
    </lineage>
</organism>
<dbReference type="InterPro" id="IPR013761">
    <property type="entry name" value="SAM/pointed_sf"/>
</dbReference>
<feature type="domain" description="CRIC" evidence="6">
    <location>
        <begin position="82"/>
        <end position="176"/>
    </location>
</feature>
<dbReference type="Gene3D" id="2.30.42.10">
    <property type="match status" value="1"/>
</dbReference>
<dbReference type="InterPro" id="IPR036034">
    <property type="entry name" value="PDZ_sf"/>
</dbReference>
<feature type="domain" description="PH" evidence="3">
    <location>
        <begin position="696"/>
        <end position="797"/>
    </location>
</feature>
<comment type="similarity">
    <text evidence="1">Belongs to the CNKSR family.</text>
</comment>
<dbReference type="InterPro" id="IPR051566">
    <property type="entry name" value="CNKSR"/>
</dbReference>
<feature type="compositionally biased region" description="Low complexity" evidence="2">
    <location>
        <begin position="843"/>
        <end position="860"/>
    </location>
</feature>
<evidence type="ECO:0000313" key="8">
    <source>
        <dbReference type="Proteomes" id="UP000827092"/>
    </source>
</evidence>
<dbReference type="CDD" id="cd06748">
    <property type="entry name" value="PDZ_CNK1_2_3-like"/>
    <property type="match status" value="1"/>
</dbReference>
<dbReference type="InterPro" id="IPR001478">
    <property type="entry name" value="PDZ"/>
</dbReference>
<dbReference type="SMART" id="SM00454">
    <property type="entry name" value="SAM"/>
    <property type="match status" value="1"/>
</dbReference>
<dbReference type="Proteomes" id="UP000827092">
    <property type="component" value="Unassembled WGS sequence"/>
</dbReference>
<comment type="caution">
    <text evidence="7">The sequence shown here is derived from an EMBL/GenBank/DDBJ whole genome shotgun (WGS) entry which is preliminary data.</text>
</comment>
<dbReference type="Gene3D" id="1.10.150.50">
    <property type="entry name" value="Transcription Factor, Ets-1"/>
    <property type="match status" value="1"/>
</dbReference>
<feature type="domain" description="PDZ" evidence="5">
    <location>
        <begin position="212"/>
        <end position="294"/>
    </location>
</feature>
<dbReference type="SUPFAM" id="SSF47769">
    <property type="entry name" value="SAM/Pointed domain"/>
    <property type="match status" value="1"/>
</dbReference>
<evidence type="ECO:0000259" key="4">
    <source>
        <dbReference type="PROSITE" id="PS50105"/>
    </source>
</evidence>
<evidence type="ECO:0000259" key="3">
    <source>
        <dbReference type="PROSITE" id="PS50003"/>
    </source>
</evidence>
<evidence type="ECO:0000256" key="2">
    <source>
        <dbReference type="SAM" id="MobiDB-lite"/>
    </source>
</evidence>
<reference evidence="7 8" key="1">
    <citation type="journal article" date="2022" name="Nat. Ecol. Evol.">
        <title>A masculinizing supergene underlies an exaggerated male reproductive morph in a spider.</title>
        <authorList>
            <person name="Hendrickx F."/>
            <person name="De Corte Z."/>
            <person name="Sonet G."/>
            <person name="Van Belleghem S.M."/>
            <person name="Kostlbacher S."/>
            <person name="Vangestel C."/>
        </authorList>
    </citation>
    <scope>NUCLEOTIDE SEQUENCE [LARGE SCALE GENOMIC DNA]</scope>
    <source>
        <strain evidence="7">W744_W776</strain>
    </source>
</reference>
<dbReference type="PROSITE" id="PS50003">
    <property type="entry name" value="PH_DOMAIN"/>
    <property type="match status" value="1"/>
</dbReference>
<feature type="domain" description="SAM" evidence="4">
    <location>
        <begin position="9"/>
        <end position="74"/>
    </location>
</feature>
<name>A0AAV6VP25_9ARAC</name>
<dbReference type="Pfam" id="PF00595">
    <property type="entry name" value="PDZ"/>
    <property type="match status" value="1"/>
</dbReference>
<dbReference type="SUPFAM" id="SSF50156">
    <property type="entry name" value="PDZ domain-like"/>
    <property type="match status" value="1"/>
</dbReference>
<dbReference type="PROSITE" id="PS51290">
    <property type="entry name" value="CRIC"/>
    <property type="match status" value="1"/>
</dbReference>
<sequence>MAYVNVAEWSPEHVAEWLRGLEYSLVPYVQFFLNNKIGGSHLLNLTADDLEDLHIFKLGHQLLILEAVELLKLLHYSLNSETLQSLAVKLGCKARSLYNDLKLNGPQDHFENMPQERISTSILSAVSEVLTSVKILISWLDRLPFQHDPQCLKLKKSVLKLSIELASTTQRDQFAERPHSLIKRNSLHVAELCDKFVQDSKDSLILQPASLDIAMIKKKPDEELGIHIKSTYSGVHIIGGIKDQSPAKSCNKVEKGDEIVQVNYQTVIGWQQKKLVTAMTEHSTELHLTLKKRPRHINILGEVIILRPYRIPSKKTAKKCRNWSEDKICSPDTCSTSNESECMRDEINEDEDDSAFLPEGANIMLTNDVSLQHRLYPTPASATVQRRATVSGASPTILKPPVNIEDLVNGVTCLKSLESYGRSISHDPSNQKLLPESDISLSNNLNSFHNMSEMDNKDAINNETFELIEDGRLKSFELDALTKPLDISENGNHSGDKSPIPKLETMPVQEEECTVLENKSLCTDQNYAARYPLCVTEDSTQNKTSSVKPNATIHNTDYALHLNDSDTKHNIVLYNWEGVDTEFFGRRPSAHDISNEVAGSKVHEINPVFLRRASKLESSPINSATVKEDVLLKNADEASSYQVFVVAGVPQKCTPTTKDGKERNKGLEFMSNPSRVKGSIREKFGSRRISCKDLGKGDCEGWLYKLKEKKGFFPSSHHWVKRWTVLKDHLLYSYRDENDTKAESLISLPGSTVSPTLEYKTKRFVFKVCQLHVTFYFATESQKDLSHWMNKMGLAAIAYDASADITTSGFSKPGIVLGVANNFYSETEDSENGSPNLLRHTLSNEISPGSSSSEFSSEHNFSSRRKVKTSSISNNNTSSLAANPTIKSQCSNTKELGANGTLKYEETVDAKLPENKLDGSILNYQRDSYRNSGMRYCDYKNSRISYNRSFSTTDSSYSHPINSRSSLKKAVTENPISRQQLQEPNYQIDNSSTTGCHSNPWSSVDEEYDMLTSSLGRQQRPIAKEITPGLVARMAVSYSNLSKKNSTMMASVSKKSISNKGVPASGYVAKISDSFDHLAKFGKSSITKAHKEKKSQVTMNERDKVHCNQNYKCKRSASESQMSKQTFDYKHDKVDYSTSLSLDPKFSTSNFESGETQPEKYVSLLDKEYNKVFEGKKVSQEYLKSPTSINNFSRQGSGRRMMRFFPNANLIESSRSLVDMQNKNLVEDRSELRKTSGSDVFRDSESTFTTESSYSLSGDVYSCHKKSPSNSGSHLSDVFTSSEGIENIGFSCTDQIPIECMNTSKTNEHKQNITYPNSQQINYQNKNIPPETEIGSPRASFKFFNSPKFMKKLTSPKLDKKNIFKSKKQAKELKKTEQKEVSSQNDRTFFGSPILGRALFRPPKTDKRVITVSSGVQTDIPAGMPEFNKSFHDLNRNESSVLVDRSCNFSHSAESREEENITSKSSSCSSLNSLASNSVAPLANSGHYETKAKPQIVVTLPHALEKQQLENRMSPSDISRTPLKPMMGISMLSKKRLPSISGESSVSVSSRSSQDGSTQQHTEVSMDMNGEEYLQVKETLHSINISTTDPVHISETTESCEESS</sequence>
<dbReference type="InterPro" id="IPR011993">
    <property type="entry name" value="PH-like_dom_sf"/>
</dbReference>
<feature type="region of interest" description="Disordered" evidence="2">
    <location>
        <begin position="1533"/>
        <end position="1570"/>
    </location>
</feature>
<evidence type="ECO:0000313" key="7">
    <source>
        <dbReference type="EMBL" id="KAG8198235.1"/>
    </source>
</evidence>
<dbReference type="EMBL" id="JAFNEN010000041">
    <property type="protein sequence ID" value="KAG8198235.1"/>
    <property type="molecule type" value="Genomic_DNA"/>
</dbReference>
<dbReference type="SMART" id="SM00228">
    <property type="entry name" value="PDZ"/>
    <property type="match status" value="1"/>
</dbReference>
<proteinExistence type="inferred from homology"/>
<dbReference type="SUPFAM" id="SSF50729">
    <property type="entry name" value="PH domain-like"/>
    <property type="match status" value="1"/>
</dbReference>